<gene>
    <name evidence="1" type="ORF">HUJ06_004317</name>
</gene>
<protein>
    <submittedName>
        <fullName evidence="1">Uncharacterized protein</fullName>
    </submittedName>
</protein>
<dbReference type="AlphaFoldDB" id="A0A822ZT53"/>
<comment type="caution">
    <text evidence="1">The sequence shown here is derived from an EMBL/GenBank/DDBJ whole genome shotgun (WGS) entry which is preliminary data.</text>
</comment>
<reference evidence="1 2" key="1">
    <citation type="journal article" date="2020" name="Mol. Biol. Evol.">
        <title>Distinct Expression and Methylation Patterns for Genes with Different Fates following a Single Whole-Genome Duplication in Flowering Plants.</title>
        <authorList>
            <person name="Shi T."/>
            <person name="Rahmani R.S."/>
            <person name="Gugger P.F."/>
            <person name="Wang M."/>
            <person name="Li H."/>
            <person name="Zhang Y."/>
            <person name="Li Z."/>
            <person name="Wang Q."/>
            <person name="Van de Peer Y."/>
            <person name="Marchal K."/>
            <person name="Chen J."/>
        </authorList>
    </citation>
    <scope>NUCLEOTIDE SEQUENCE [LARGE SCALE GENOMIC DNA]</scope>
    <source>
        <tissue evidence="1">Leaf</tissue>
    </source>
</reference>
<evidence type="ECO:0000313" key="1">
    <source>
        <dbReference type="EMBL" id="DAD46086.1"/>
    </source>
</evidence>
<sequence>MNIYKQRTTVSILIQNISIFAREILQLNFPKFLLLSQLLGITPRLLDFL</sequence>
<accession>A0A822ZT53</accession>
<proteinExistence type="predicted"/>
<dbReference type="EMBL" id="DUZY01000007">
    <property type="protein sequence ID" value="DAD46086.1"/>
    <property type="molecule type" value="Genomic_DNA"/>
</dbReference>
<name>A0A822ZT53_NELNU</name>
<keyword evidence="2" id="KW-1185">Reference proteome</keyword>
<dbReference type="Proteomes" id="UP000607653">
    <property type="component" value="Unassembled WGS sequence"/>
</dbReference>
<evidence type="ECO:0000313" key="2">
    <source>
        <dbReference type="Proteomes" id="UP000607653"/>
    </source>
</evidence>
<organism evidence="1 2">
    <name type="scientific">Nelumbo nucifera</name>
    <name type="common">Sacred lotus</name>
    <dbReference type="NCBI Taxonomy" id="4432"/>
    <lineage>
        <taxon>Eukaryota</taxon>
        <taxon>Viridiplantae</taxon>
        <taxon>Streptophyta</taxon>
        <taxon>Embryophyta</taxon>
        <taxon>Tracheophyta</taxon>
        <taxon>Spermatophyta</taxon>
        <taxon>Magnoliopsida</taxon>
        <taxon>Proteales</taxon>
        <taxon>Nelumbonaceae</taxon>
        <taxon>Nelumbo</taxon>
    </lineage>
</organism>